<keyword evidence="6" id="KW-0597">Phosphoprotein</keyword>
<dbReference type="Proteomes" id="UP000471640">
    <property type="component" value="Unassembled WGS sequence"/>
</dbReference>
<evidence type="ECO:0000256" key="6">
    <source>
        <dbReference type="PROSITE-ProRule" id="PRU00169"/>
    </source>
</evidence>
<evidence type="ECO:0000256" key="1">
    <source>
        <dbReference type="ARBA" id="ARBA00022741"/>
    </source>
</evidence>
<dbReference type="PANTHER" id="PTHR32071">
    <property type="entry name" value="TRANSCRIPTIONAL REGULATORY PROTEIN"/>
    <property type="match status" value="1"/>
</dbReference>
<dbReference type="Pfam" id="PF00158">
    <property type="entry name" value="Sigma54_activat"/>
    <property type="match status" value="1"/>
</dbReference>
<evidence type="ECO:0000313" key="9">
    <source>
        <dbReference type="EMBL" id="NEX19024.1"/>
    </source>
</evidence>
<dbReference type="EMBL" id="JAAIJR010000003">
    <property type="protein sequence ID" value="NEX19024.1"/>
    <property type="molecule type" value="Genomic_DNA"/>
</dbReference>
<dbReference type="Gene3D" id="3.40.50.300">
    <property type="entry name" value="P-loop containing nucleotide triphosphate hydrolases"/>
    <property type="match status" value="1"/>
</dbReference>
<dbReference type="GO" id="GO:0005524">
    <property type="term" value="F:ATP binding"/>
    <property type="evidence" value="ECO:0007669"/>
    <property type="project" value="UniProtKB-KW"/>
</dbReference>
<dbReference type="InterPro" id="IPR025943">
    <property type="entry name" value="Sigma_54_int_dom_ATP-bd_2"/>
</dbReference>
<dbReference type="InterPro" id="IPR001789">
    <property type="entry name" value="Sig_transdc_resp-reg_receiver"/>
</dbReference>
<name>A0A6P1DTK7_9GAMM</name>
<dbReference type="PRINTS" id="PR01590">
    <property type="entry name" value="HTHFIS"/>
</dbReference>
<dbReference type="InterPro" id="IPR009057">
    <property type="entry name" value="Homeodomain-like_sf"/>
</dbReference>
<keyword evidence="5" id="KW-0804">Transcription</keyword>
<dbReference type="Pfam" id="PF25601">
    <property type="entry name" value="AAA_lid_14"/>
    <property type="match status" value="1"/>
</dbReference>
<dbReference type="InterPro" id="IPR058031">
    <property type="entry name" value="AAA_lid_NorR"/>
</dbReference>
<dbReference type="Pfam" id="PF02954">
    <property type="entry name" value="HTH_8"/>
    <property type="match status" value="1"/>
</dbReference>
<dbReference type="AlphaFoldDB" id="A0A6P1DTK7"/>
<dbReference type="PROSITE" id="PS00675">
    <property type="entry name" value="SIGMA54_INTERACT_1"/>
    <property type="match status" value="1"/>
</dbReference>
<dbReference type="Gene3D" id="1.10.8.60">
    <property type="match status" value="1"/>
</dbReference>
<feature type="domain" description="Response regulatory" evidence="8">
    <location>
        <begin position="3"/>
        <end position="118"/>
    </location>
</feature>
<organism evidence="9 10">
    <name type="scientific">Thiorhodococcus mannitoliphagus</name>
    <dbReference type="NCBI Taxonomy" id="329406"/>
    <lineage>
        <taxon>Bacteria</taxon>
        <taxon>Pseudomonadati</taxon>
        <taxon>Pseudomonadota</taxon>
        <taxon>Gammaproteobacteria</taxon>
        <taxon>Chromatiales</taxon>
        <taxon>Chromatiaceae</taxon>
        <taxon>Thiorhodococcus</taxon>
    </lineage>
</organism>
<dbReference type="FunFam" id="3.40.50.300:FF:000006">
    <property type="entry name" value="DNA-binding transcriptional regulator NtrC"/>
    <property type="match status" value="1"/>
</dbReference>
<dbReference type="InterPro" id="IPR003593">
    <property type="entry name" value="AAA+_ATPase"/>
</dbReference>
<dbReference type="PROSITE" id="PS00676">
    <property type="entry name" value="SIGMA54_INTERACT_2"/>
    <property type="match status" value="1"/>
</dbReference>
<feature type="domain" description="Sigma-54 factor interaction" evidence="7">
    <location>
        <begin position="130"/>
        <end position="357"/>
    </location>
</feature>
<dbReference type="InterPro" id="IPR011006">
    <property type="entry name" value="CheY-like_superfamily"/>
</dbReference>
<dbReference type="GO" id="GO:0000160">
    <property type="term" value="P:phosphorelay signal transduction system"/>
    <property type="evidence" value="ECO:0007669"/>
    <property type="project" value="InterPro"/>
</dbReference>
<evidence type="ECO:0000256" key="5">
    <source>
        <dbReference type="ARBA" id="ARBA00023163"/>
    </source>
</evidence>
<accession>A0A6P1DTK7</accession>
<protein>
    <submittedName>
        <fullName evidence="9">Sigma-54-dependent Fis family transcriptional regulator</fullName>
    </submittedName>
</protein>
<dbReference type="InterPro" id="IPR025662">
    <property type="entry name" value="Sigma_54_int_dom_ATP-bd_1"/>
</dbReference>
<sequence length="446" mass="49577">MSRLCLVEDDPIMGESLADRFALEGIEAQWFRSAEEAETALVTEPFAAVVCDIRLPGLSGDRLFEQLRRCRPVLPPFIFITGFGDLSRAVELLKLGAADYMTKPFDLDRLIARVRDIIGSAAEHSEDRDRLGISKAMDRVEQMLARIAPLDTTVLVRGETGTGKEVIARRLHQLSGREPFVAVNCAALVETLAESELFGHERGAFTGATQAHAGVFEQANGGTLFLDEVGDMPLPLQAKLLRVLQERAVVRVGGRAPIPISTRVVLATHQDLEQRIADGRFREDLFFRINVVELKIPPLRERRADIPWLARCFLSDCGERRGGVPHRLAPEAKEALCRHDWPGNVRELRHMIERACIFADAEQLSAADLFEPGLGADALEAATEEPDQAATLDNYLASCERRYIESRLEDNAGRVTVTAEVLGISRKSLWERMKRLGIRKTPAERG</sequence>
<dbReference type="Pfam" id="PF00072">
    <property type="entry name" value="Response_reg"/>
    <property type="match status" value="1"/>
</dbReference>
<keyword evidence="3" id="KW-0805">Transcription regulation</keyword>
<evidence type="ECO:0000256" key="3">
    <source>
        <dbReference type="ARBA" id="ARBA00023015"/>
    </source>
</evidence>
<dbReference type="PROSITE" id="PS50110">
    <property type="entry name" value="RESPONSE_REGULATORY"/>
    <property type="match status" value="1"/>
</dbReference>
<dbReference type="InterPro" id="IPR025944">
    <property type="entry name" value="Sigma_54_int_dom_CS"/>
</dbReference>
<dbReference type="InterPro" id="IPR002078">
    <property type="entry name" value="Sigma_54_int"/>
</dbReference>
<reference evidence="9 10" key="2">
    <citation type="submission" date="2020-02" db="EMBL/GenBank/DDBJ databases">
        <title>Genome sequences of Thiorhodococcus mannitoliphagus and Thiorhodococcus minor, purple sulfur photosynthetic bacteria in the gammaproteobacterial family, Chromatiaceae.</title>
        <authorList>
            <person name="Aviles F.A."/>
            <person name="Meyer T.E."/>
            <person name="Kyndt J.A."/>
        </authorList>
    </citation>
    <scope>NUCLEOTIDE SEQUENCE [LARGE SCALE GENOMIC DNA]</scope>
    <source>
        <strain evidence="9 10">DSM 18266</strain>
    </source>
</reference>
<dbReference type="SMART" id="SM00448">
    <property type="entry name" value="REC"/>
    <property type="match status" value="1"/>
</dbReference>
<dbReference type="SMART" id="SM00382">
    <property type="entry name" value="AAA"/>
    <property type="match status" value="1"/>
</dbReference>
<comment type="caution">
    <text evidence="9">The sequence shown here is derived from an EMBL/GenBank/DDBJ whole genome shotgun (WGS) entry which is preliminary data.</text>
</comment>
<dbReference type="PROSITE" id="PS50045">
    <property type="entry name" value="SIGMA54_INTERACT_4"/>
    <property type="match status" value="1"/>
</dbReference>
<keyword evidence="10" id="KW-1185">Reference proteome</keyword>
<keyword evidence="4" id="KW-0238">DNA-binding</keyword>
<dbReference type="GO" id="GO:0006355">
    <property type="term" value="P:regulation of DNA-templated transcription"/>
    <property type="evidence" value="ECO:0007669"/>
    <property type="project" value="InterPro"/>
</dbReference>
<dbReference type="RefSeq" id="WP_164651903.1">
    <property type="nucleotide sequence ID" value="NZ_JAAIJR010000003.1"/>
</dbReference>
<dbReference type="CDD" id="cd00009">
    <property type="entry name" value="AAA"/>
    <property type="match status" value="1"/>
</dbReference>
<feature type="modified residue" description="4-aspartylphosphate" evidence="6">
    <location>
        <position position="52"/>
    </location>
</feature>
<keyword evidence="2" id="KW-0067">ATP-binding</keyword>
<dbReference type="InterPro" id="IPR002197">
    <property type="entry name" value="HTH_Fis"/>
</dbReference>
<evidence type="ECO:0000313" key="10">
    <source>
        <dbReference type="Proteomes" id="UP000471640"/>
    </source>
</evidence>
<dbReference type="Gene3D" id="3.40.50.2300">
    <property type="match status" value="1"/>
</dbReference>
<dbReference type="PROSITE" id="PS00688">
    <property type="entry name" value="SIGMA54_INTERACT_3"/>
    <property type="match status" value="1"/>
</dbReference>
<dbReference type="SUPFAM" id="SSF52540">
    <property type="entry name" value="P-loop containing nucleoside triphosphate hydrolases"/>
    <property type="match status" value="1"/>
</dbReference>
<dbReference type="PANTHER" id="PTHR32071:SF57">
    <property type="entry name" value="C4-DICARBOXYLATE TRANSPORT TRANSCRIPTIONAL REGULATORY PROTEIN DCTD"/>
    <property type="match status" value="1"/>
</dbReference>
<keyword evidence="1" id="KW-0547">Nucleotide-binding</keyword>
<evidence type="ECO:0000256" key="2">
    <source>
        <dbReference type="ARBA" id="ARBA00022840"/>
    </source>
</evidence>
<evidence type="ECO:0000256" key="4">
    <source>
        <dbReference type="ARBA" id="ARBA00023125"/>
    </source>
</evidence>
<dbReference type="Gene3D" id="1.10.10.60">
    <property type="entry name" value="Homeodomain-like"/>
    <property type="match status" value="1"/>
</dbReference>
<dbReference type="InterPro" id="IPR027417">
    <property type="entry name" value="P-loop_NTPase"/>
</dbReference>
<reference evidence="10" key="1">
    <citation type="journal article" date="2020" name="Microbiol. Resour. Announc.">
        <title>Draft Genome Sequences of Thiorhodococcus mannitoliphagus and Thiorhodococcus minor, Purple Sulfur Photosynthetic Bacteria in the Gammaproteobacterial Family Chromatiaceae.</title>
        <authorList>
            <person name="Aviles F.A."/>
            <person name="Meyer T.E."/>
            <person name="Kyndt J.A."/>
        </authorList>
    </citation>
    <scope>NUCLEOTIDE SEQUENCE [LARGE SCALE GENOMIC DNA]</scope>
    <source>
        <strain evidence="10">DSM 18266</strain>
    </source>
</reference>
<dbReference type="SUPFAM" id="SSF52172">
    <property type="entry name" value="CheY-like"/>
    <property type="match status" value="1"/>
</dbReference>
<proteinExistence type="predicted"/>
<dbReference type="GO" id="GO:0043565">
    <property type="term" value="F:sequence-specific DNA binding"/>
    <property type="evidence" value="ECO:0007669"/>
    <property type="project" value="InterPro"/>
</dbReference>
<gene>
    <name evidence="9" type="ORF">G3480_01615</name>
</gene>
<dbReference type="SUPFAM" id="SSF46689">
    <property type="entry name" value="Homeodomain-like"/>
    <property type="match status" value="1"/>
</dbReference>
<evidence type="ECO:0000259" key="7">
    <source>
        <dbReference type="PROSITE" id="PS50045"/>
    </source>
</evidence>
<evidence type="ECO:0000259" key="8">
    <source>
        <dbReference type="PROSITE" id="PS50110"/>
    </source>
</evidence>